<evidence type="ECO:0000313" key="2">
    <source>
        <dbReference type="Proteomes" id="UP000789901"/>
    </source>
</evidence>
<accession>A0ABN7V0R6</accession>
<keyword evidence="2" id="KW-1185">Reference proteome</keyword>
<comment type="caution">
    <text evidence="1">The sequence shown here is derived from an EMBL/GenBank/DDBJ whole genome shotgun (WGS) entry which is preliminary data.</text>
</comment>
<evidence type="ECO:0000313" key="1">
    <source>
        <dbReference type="EMBL" id="CAG8714455.1"/>
    </source>
</evidence>
<dbReference type="Gene3D" id="3.60.10.10">
    <property type="entry name" value="Endonuclease/exonuclease/phosphatase"/>
    <property type="match status" value="1"/>
</dbReference>
<proteinExistence type="predicted"/>
<dbReference type="InterPro" id="IPR036691">
    <property type="entry name" value="Endo/exonu/phosph_ase_sf"/>
</dbReference>
<sequence>MGIIIIGINIIVVYDRFVIMGDFNCSINSTKGKQKESEIDYIWISKEWAAYIIQASTKNIYLVINSDHKLLIMALDIGINTRFRSHAETRKKGNRKLVFELEKATEDNWVHYKGKLERLLLSKIHIDKKISMDKEWDIIQSSIIKATQTSLPMKKKLAEMLKAEDTEKTNVLQLLKKCIRKLGTFCHRIRKRVLMPQKEKELYKLRKDIENNYEINTSCEQTQDTEEKKRDLENI</sequence>
<dbReference type="Proteomes" id="UP000789901">
    <property type="component" value="Unassembled WGS sequence"/>
</dbReference>
<name>A0ABN7V0R6_GIGMA</name>
<protein>
    <submittedName>
        <fullName evidence="1">31298_t:CDS:1</fullName>
    </submittedName>
</protein>
<gene>
    <name evidence="1" type="ORF">GMARGA_LOCUS12997</name>
</gene>
<organism evidence="1 2">
    <name type="scientific">Gigaspora margarita</name>
    <dbReference type="NCBI Taxonomy" id="4874"/>
    <lineage>
        <taxon>Eukaryota</taxon>
        <taxon>Fungi</taxon>
        <taxon>Fungi incertae sedis</taxon>
        <taxon>Mucoromycota</taxon>
        <taxon>Glomeromycotina</taxon>
        <taxon>Glomeromycetes</taxon>
        <taxon>Diversisporales</taxon>
        <taxon>Gigasporaceae</taxon>
        <taxon>Gigaspora</taxon>
    </lineage>
</organism>
<reference evidence="1 2" key="1">
    <citation type="submission" date="2021-06" db="EMBL/GenBank/DDBJ databases">
        <authorList>
            <person name="Kallberg Y."/>
            <person name="Tangrot J."/>
            <person name="Rosling A."/>
        </authorList>
    </citation>
    <scope>NUCLEOTIDE SEQUENCE [LARGE SCALE GENOMIC DNA]</scope>
    <source>
        <strain evidence="1 2">120-4 pot B 10/14</strain>
    </source>
</reference>
<dbReference type="SUPFAM" id="SSF56219">
    <property type="entry name" value="DNase I-like"/>
    <property type="match status" value="1"/>
</dbReference>
<dbReference type="EMBL" id="CAJVQB010008135">
    <property type="protein sequence ID" value="CAG8714455.1"/>
    <property type="molecule type" value="Genomic_DNA"/>
</dbReference>